<feature type="compositionally biased region" description="Basic and acidic residues" evidence="1">
    <location>
        <begin position="1"/>
        <end position="37"/>
    </location>
</feature>
<proteinExistence type="predicted"/>
<keyword evidence="3" id="KW-1185">Reference proteome</keyword>
<evidence type="ECO:0000256" key="1">
    <source>
        <dbReference type="SAM" id="MobiDB-lite"/>
    </source>
</evidence>
<reference evidence="2 3" key="1">
    <citation type="journal article" date="2021" name="Commun. Biol.">
        <title>The genome of Shorea leprosula (Dipterocarpaceae) highlights the ecological relevance of drought in aseasonal tropical rainforests.</title>
        <authorList>
            <person name="Ng K.K.S."/>
            <person name="Kobayashi M.J."/>
            <person name="Fawcett J.A."/>
            <person name="Hatakeyama M."/>
            <person name="Paape T."/>
            <person name="Ng C.H."/>
            <person name="Ang C.C."/>
            <person name="Tnah L.H."/>
            <person name="Lee C.T."/>
            <person name="Nishiyama T."/>
            <person name="Sese J."/>
            <person name="O'Brien M.J."/>
            <person name="Copetti D."/>
            <person name="Mohd Noor M.I."/>
            <person name="Ong R.C."/>
            <person name="Putra M."/>
            <person name="Sireger I.Z."/>
            <person name="Indrioko S."/>
            <person name="Kosugi Y."/>
            <person name="Izuno A."/>
            <person name="Isagi Y."/>
            <person name="Lee S.L."/>
            <person name="Shimizu K.K."/>
        </authorList>
    </citation>
    <scope>NUCLEOTIDE SEQUENCE [LARGE SCALE GENOMIC DNA]</scope>
    <source>
        <strain evidence="2">214</strain>
    </source>
</reference>
<gene>
    <name evidence="2" type="ORF">SLEP1_g3480</name>
</gene>
<dbReference type="AlphaFoldDB" id="A0AAV5HTT0"/>
<feature type="compositionally biased region" description="Acidic residues" evidence="1">
    <location>
        <begin position="66"/>
        <end position="80"/>
    </location>
</feature>
<organism evidence="2 3">
    <name type="scientific">Rubroshorea leprosula</name>
    <dbReference type="NCBI Taxonomy" id="152421"/>
    <lineage>
        <taxon>Eukaryota</taxon>
        <taxon>Viridiplantae</taxon>
        <taxon>Streptophyta</taxon>
        <taxon>Embryophyta</taxon>
        <taxon>Tracheophyta</taxon>
        <taxon>Spermatophyta</taxon>
        <taxon>Magnoliopsida</taxon>
        <taxon>eudicotyledons</taxon>
        <taxon>Gunneridae</taxon>
        <taxon>Pentapetalae</taxon>
        <taxon>rosids</taxon>
        <taxon>malvids</taxon>
        <taxon>Malvales</taxon>
        <taxon>Dipterocarpaceae</taxon>
        <taxon>Rubroshorea</taxon>
    </lineage>
</organism>
<sequence length="135" mass="16013">MSRGWEKDNKEEDHKEREMLKKRGKGAKMEHPLEGMRMKKNRKGNGKTGGSRVVRGIETESRHLLEEEEEEEEEEQEEQEQPVRPTHFRRMELDLGPSWVAQLRPHWVKFLPCIVLLEETKFIRLQGLGLLNQRS</sequence>
<protein>
    <submittedName>
        <fullName evidence="2">Uncharacterized protein</fullName>
    </submittedName>
</protein>
<evidence type="ECO:0000313" key="2">
    <source>
        <dbReference type="EMBL" id="GKU89329.1"/>
    </source>
</evidence>
<dbReference type="Proteomes" id="UP001054252">
    <property type="component" value="Unassembled WGS sequence"/>
</dbReference>
<accession>A0AAV5HTT0</accession>
<feature type="region of interest" description="Disordered" evidence="1">
    <location>
        <begin position="1"/>
        <end position="89"/>
    </location>
</feature>
<comment type="caution">
    <text evidence="2">The sequence shown here is derived from an EMBL/GenBank/DDBJ whole genome shotgun (WGS) entry which is preliminary data.</text>
</comment>
<feature type="compositionally biased region" description="Basic and acidic residues" evidence="1">
    <location>
        <begin position="55"/>
        <end position="65"/>
    </location>
</feature>
<name>A0AAV5HTT0_9ROSI</name>
<dbReference type="EMBL" id="BPVZ01000003">
    <property type="protein sequence ID" value="GKU89329.1"/>
    <property type="molecule type" value="Genomic_DNA"/>
</dbReference>
<evidence type="ECO:0000313" key="3">
    <source>
        <dbReference type="Proteomes" id="UP001054252"/>
    </source>
</evidence>